<comment type="caution">
    <text evidence="6">The sequence shown here is derived from an EMBL/GenBank/DDBJ whole genome shotgun (WGS) entry which is preliminary data.</text>
</comment>
<dbReference type="Proteomes" id="UP000309676">
    <property type="component" value="Unassembled WGS sequence"/>
</dbReference>
<sequence>MAYMVPNPVPARASAGERMLFETLRTNLPEDYIVYYEPEFDGRRPSAVVIGPDLGLIVLEVADYTSKSLYRLGRDEWLIWSASGGKVPVMNPLEQARDHARGIADRLKRERPLTEETGARLKFAIGYGTVFPRMSQSEFLRCGVSDVVGTSFALCRDELDPEDEAFAPDALYDKIQGMFPSRRKQRTILSREDMRAIRSHLVPEARVGASLRPPFELQDQLLLSAHPIDPLDHAQEQLARALGDRHRLIRGAAGCGKTLVLANRARLLAKQHPDWRILVLCFGISLSRTLEQTIERMMEEPEDLFDFPNDPNDKRPSRVEVYTFREWLRNELRTKDEDIPILLRMAERGEAILPSYDAILIDEGQEFEPEWLRLVSTCLNPQTQSLLLVEDSAQSMSRRKKSLARNTGLDFRGRSKILAMNYRNSMQIVQFAWEFFQAQSPLRNRVKQGFIDGADMIPPQAAKRRGPDPIVKRFSRLKEEMEFVSESIVYLHDVMKIPYADVAILYRVKNSYNQPYIDDIRDGLKSRSLPFSWVSEDAEPRRDRGDGDDDAVRISTIDGAKETDFRAVFIVNLESMPFSLEEAEEREVSLLYIGMTRALDWLFLTYSGESKFTAYLEEAAKRRSESTSNHHRSG</sequence>
<accession>A0A5R9GDN3</accession>
<evidence type="ECO:0000256" key="4">
    <source>
        <dbReference type="ARBA" id="ARBA00022840"/>
    </source>
</evidence>
<dbReference type="GO" id="GO:0043138">
    <property type="term" value="F:3'-5' DNA helicase activity"/>
    <property type="evidence" value="ECO:0007669"/>
    <property type="project" value="TreeGrafter"/>
</dbReference>
<reference evidence="6 7" key="1">
    <citation type="submission" date="2019-05" db="EMBL/GenBank/DDBJ databases">
        <authorList>
            <person name="Narsing Rao M.P."/>
            <person name="Li W.J."/>
        </authorList>
    </citation>
    <scope>NUCLEOTIDE SEQUENCE [LARGE SCALE GENOMIC DNA]</scope>
    <source>
        <strain evidence="6 7">SYSU_K30003</strain>
    </source>
</reference>
<dbReference type="PROSITE" id="PS50965">
    <property type="entry name" value="NERD"/>
    <property type="match status" value="1"/>
</dbReference>
<evidence type="ECO:0000256" key="2">
    <source>
        <dbReference type="ARBA" id="ARBA00022801"/>
    </source>
</evidence>
<organism evidence="6 7">
    <name type="scientific">Paenibacillus antri</name>
    <dbReference type="NCBI Taxonomy" id="2582848"/>
    <lineage>
        <taxon>Bacteria</taxon>
        <taxon>Bacillati</taxon>
        <taxon>Bacillota</taxon>
        <taxon>Bacilli</taxon>
        <taxon>Bacillales</taxon>
        <taxon>Paenibacillaceae</taxon>
        <taxon>Paenibacillus</taxon>
    </lineage>
</organism>
<proteinExistence type="predicted"/>
<dbReference type="AlphaFoldDB" id="A0A5R9GDN3"/>
<keyword evidence="7" id="KW-1185">Reference proteome</keyword>
<evidence type="ECO:0000313" key="6">
    <source>
        <dbReference type="EMBL" id="TLS50763.1"/>
    </source>
</evidence>
<dbReference type="InterPro" id="IPR011528">
    <property type="entry name" value="NERD"/>
</dbReference>
<keyword evidence="1" id="KW-0547">Nucleotide-binding</keyword>
<evidence type="ECO:0000256" key="3">
    <source>
        <dbReference type="ARBA" id="ARBA00022806"/>
    </source>
</evidence>
<keyword evidence="4" id="KW-0067">ATP-binding</keyword>
<dbReference type="GO" id="GO:0016787">
    <property type="term" value="F:hydrolase activity"/>
    <property type="evidence" value="ECO:0007669"/>
    <property type="project" value="UniProtKB-KW"/>
</dbReference>
<dbReference type="SUPFAM" id="SSF52540">
    <property type="entry name" value="P-loop containing nucleoside triphosphate hydrolases"/>
    <property type="match status" value="1"/>
</dbReference>
<keyword evidence="2" id="KW-0378">Hydrolase</keyword>
<dbReference type="GO" id="GO:0000725">
    <property type="term" value="P:recombinational repair"/>
    <property type="evidence" value="ECO:0007669"/>
    <property type="project" value="TreeGrafter"/>
</dbReference>
<gene>
    <name evidence="6" type="ORF">FE782_18875</name>
</gene>
<evidence type="ECO:0000256" key="1">
    <source>
        <dbReference type="ARBA" id="ARBA00022741"/>
    </source>
</evidence>
<evidence type="ECO:0000259" key="5">
    <source>
        <dbReference type="PROSITE" id="PS50965"/>
    </source>
</evidence>
<dbReference type="Pfam" id="PF13245">
    <property type="entry name" value="AAA_19"/>
    <property type="match status" value="1"/>
</dbReference>
<protein>
    <submittedName>
        <fullName evidence="6">Nuclease</fullName>
    </submittedName>
</protein>
<dbReference type="GO" id="GO:0005524">
    <property type="term" value="F:ATP binding"/>
    <property type="evidence" value="ECO:0007669"/>
    <property type="project" value="UniProtKB-KW"/>
</dbReference>
<evidence type="ECO:0000313" key="7">
    <source>
        <dbReference type="Proteomes" id="UP000309676"/>
    </source>
</evidence>
<dbReference type="PANTHER" id="PTHR11070:SF2">
    <property type="entry name" value="ATP-DEPENDENT DNA HELICASE SRS2"/>
    <property type="match status" value="1"/>
</dbReference>
<dbReference type="InterPro" id="IPR014017">
    <property type="entry name" value="DNA_helicase_UvrD-like_C"/>
</dbReference>
<dbReference type="GO" id="GO:0003677">
    <property type="term" value="F:DNA binding"/>
    <property type="evidence" value="ECO:0007669"/>
    <property type="project" value="InterPro"/>
</dbReference>
<name>A0A5R9GDN3_9BACL</name>
<dbReference type="Gene3D" id="3.40.50.300">
    <property type="entry name" value="P-loop containing nucleotide triphosphate hydrolases"/>
    <property type="match status" value="2"/>
</dbReference>
<dbReference type="OrthoDB" id="7066673at2"/>
<dbReference type="RefSeq" id="WP_138195797.1">
    <property type="nucleotide sequence ID" value="NZ_VCIW01000013.1"/>
</dbReference>
<feature type="domain" description="NERD" evidence="5">
    <location>
        <begin position="12"/>
        <end position="126"/>
    </location>
</feature>
<dbReference type="EMBL" id="VCIW01000013">
    <property type="protein sequence ID" value="TLS50763.1"/>
    <property type="molecule type" value="Genomic_DNA"/>
</dbReference>
<dbReference type="PANTHER" id="PTHR11070">
    <property type="entry name" value="UVRD / RECB / PCRA DNA HELICASE FAMILY MEMBER"/>
    <property type="match status" value="1"/>
</dbReference>
<keyword evidence="3" id="KW-0347">Helicase</keyword>
<dbReference type="Pfam" id="PF13361">
    <property type="entry name" value="UvrD_C"/>
    <property type="match status" value="2"/>
</dbReference>
<dbReference type="InterPro" id="IPR027417">
    <property type="entry name" value="P-loop_NTPase"/>
</dbReference>
<dbReference type="Pfam" id="PF08378">
    <property type="entry name" value="NERD"/>
    <property type="match status" value="1"/>
</dbReference>
<dbReference type="InterPro" id="IPR000212">
    <property type="entry name" value="DNA_helicase_UvrD/REP"/>
</dbReference>